<evidence type="ECO:0000259" key="2">
    <source>
        <dbReference type="Pfam" id="PF24750"/>
    </source>
</evidence>
<dbReference type="Proteomes" id="UP001497516">
    <property type="component" value="Chromosome 6"/>
</dbReference>
<dbReference type="PANTHER" id="PTHR35546">
    <property type="entry name" value="F-BOX PROTEIN INTERACTION DOMAIN PROTEIN-RELATED"/>
    <property type="match status" value="1"/>
</dbReference>
<organism evidence="3 4">
    <name type="scientific">Linum trigynum</name>
    <dbReference type="NCBI Taxonomy" id="586398"/>
    <lineage>
        <taxon>Eukaryota</taxon>
        <taxon>Viridiplantae</taxon>
        <taxon>Streptophyta</taxon>
        <taxon>Embryophyta</taxon>
        <taxon>Tracheophyta</taxon>
        <taxon>Spermatophyta</taxon>
        <taxon>Magnoliopsida</taxon>
        <taxon>eudicotyledons</taxon>
        <taxon>Gunneridae</taxon>
        <taxon>Pentapetalae</taxon>
        <taxon>rosids</taxon>
        <taxon>fabids</taxon>
        <taxon>Malpighiales</taxon>
        <taxon>Linaceae</taxon>
        <taxon>Linum</taxon>
    </lineage>
</organism>
<dbReference type="InterPro" id="IPR036047">
    <property type="entry name" value="F-box-like_dom_sf"/>
</dbReference>
<dbReference type="EMBL" id="OZ034819">
    <property type="protein sequence ID" value="CAL1397904.1"/>
    <property type="molecule type" value="Genomic_DNA"/>
</dbReference>
<evidence type="ECO:0000256" key="1">
    <source>
        <dbReference type="SAM" id="MobiDB-lite"/>
    </source>
</evidence>
<gene>
    <name evidence="3" type="ORF">LTRI10_LOCUS38169</name>
</gene>
<sequence>MATGNCSSSSSAGGKRRRSIIINDPESPVSPLSLPLIARLGDDLLSEILIRTRNPKCVCRCKAVCKWWKSLISTPSFTRRLISTLTAAGVDDGCCLPHHDLIVSDSPPKSITSSLPSLPANIRYRIRVFDCFKDLILCGFLDTKRYSYLICNPFTKQWIALPLAPEKPRNLGMEIARLVCEPRGYNNSSDDDINVVDYDHHSGYRFRVVCIYQWPRRWGNSAVVDVFCSESGEWTEAARVLDPDLGIHPQRRIRKNVISCNGELFWLRWADVGRGVSLVGFNPFRTDMPPGSIIEHPAVLGATRLWDISVSQGVLHIIHVSATTDERELFYSRNALSVWRLEEGRRSWRKLYELRLQEIPWCLALKLHPEKSEVVFVQGNRLENRTDISSCNLRTGEFGVFAEVRQSATRWNVLQPRIDWFPTPIPRYEELRGRYDGSLDCLLASS</sequence>
<dbReference type="Gene3D" id="1.20.1280.50">
    <property type="match status" value="1"/>
</dbReference>
<dbReference type="Pfam" id="PF24750">
    <property type="entry name" value="b-prop_At3g26010-like"/>
    <property type="match status" value="1"/>
</dbReference>
<dbReference type="AlphaFoldDB" id="A0AAV2FHX8"/>
<reference evidence="3 4" key="1">
    <citation type="submission" date="2024-04" db="EMBL/GenBank/DDBJ databases">
        <authorList>
            <person name="Fracassetti M."/>
        </authorList>
    </citation>
    <scope>NUCLEOTIDE SEQUENCE [LARGE SCALE GENOMIC DNA]</scope>
</reference>
<evidence type="ECO:0000313" key="4">
    <source>
        <dbReference type="Proteomes" id="UP001497516"/>
    </source>
</evidence>
<proteinExistence type="predicted"/>
<accession>A0AAV2FHX8</accession>
<dbReference type="SUPFAM" id="SSF81383">
    <property type="entry name" value="F-box domain"/>
    <property type="match status" value="1"/>
</dbReference>
<protein>
    <recommendedName>
        <fullName evidence="2">F-box protein At3g26010-like beta-propeller domain-containing protein</fullName>
    </recommendedName>
</protein>
<name>A0AAV2FHX8_9ROSI</name>
<feature type="region of interest" description="Disordered" evidence="1">
    <location>
        <begin position="1"/>
        <end position="24"/>
    </location>
</feature>
<dbReference type="InterPro" id="IPR055290">
    <property type="entry name" value="At3g26010-like"/>
</dbReference>
<feature type="domain" description="F-box protein At3g26010-like beta-propeller" evidence="2">
    <location>
        <begin position="108"/>
        <end position="406"/>
    </location>
</feature>
<dbReference type="PANTHER" id="PTHR35546:SF128">
    <property type="entry name" value="F-BOX ASSOCIATED DOMAIN-CONTAINING PROTEIN"/>
    <property type="match status" value="1"/>
</dbReference>
<evidence type="ECO:0000313" key="3">
    <source>
        <dbReference type="EMBL" id="CAL1397904.1"/>
    </source>
</evidence>
<keyword evidence="4" id="KW-1185">Reference proteome</keyword>
<dbReference type="InterPro" id="IPR056592">
    <property type="entry name" value="Beta-prop_At3g26010-like"/>
</dbReference>